<accession>A0A3M7T5K6</accession>
<evidence type="ECO:0000313" key="3">
    <source>
        <dbReference type="Proteomes" id="UP000276133"/>
    </source>
</evidence>
<dbReference type="AlphaFoldDB" id="A0A3M7T5K6"/>
<keyword evidence="1" id="KW-1133">Transmembrane helix</keyword>
<dbReference type="Proteomes" id="UP000276133">
    <property type="component" value="Unassembled WGS sequence"/>
</dbReference>
<evidence type="ECO:0000313" key="2">
    <source>
        <dbReference type="EMBL" id="RNA43302.1"/>
    </source>
</evidence>
<keyword evidence="1" id="KW-0472">Membrane</keyword>
<name>A0A3M7T5K6_BRAPC</name>
<keyword evidence="1" id="KW-0812">Transmembrane</keyword>
<gene>
    <name evidence="2" type="ORF">BpHYR1_009591</name>
</gene>
<evidence type="ECO:0000256" key="1">
    <source>
        <dbReference type="SAM" id="Phobius"/>
    </source>
</evidence>
<dbReference type="EMBL" id="REGN01000239">
    <property type="protein sequence ID" value="RNA43302.1"/>
    <property type="molecule type" value="Genomic_DNA"/>
</dbReference>
<protein>
    <submittedName>
        <fullName evidence="2">Uncharacterized protein</fullName>
    </submittedName>
</protein>
<reference evidence="2 3" key="1">
    <citation type="journal article" date="2018" name="Sci. Rep.">
        <title>Genomic signatures of local adaptation to the degree of environmental predictability in rotifers.</title>
        <authorList>
            <person name="Franch-Gras L."/>
            <person name="Hahn C."/>
            <person name="Garcia-Roger E.M."/>
            <person name="Carmona M.J."/>
            <person name="Serra M."/>
            <person name="Gomez A."/>
        </authorList>
    </citation>
    <scope>NUCLEOTIDE SEQUENCE [LARGE SCALE GENOMIC DNA]</scope>
    <source>
        <strain evidence="2">HYR1</strain>
    </source>
</reference>
<sequence>MGHEIRAIRKLILGIVLSRVDSVNYVCMTGPRFRLSGLGFRKVHKKKTKIIFNLPFYWSTAFFLTLDCGVTIGVSSRRIFFDIGSCTGGSSEI</sequence>
<keyword evidence="3" id="KW-1185">Reference proteome</keyword>
<comment type="caution">
    <text evidence="2">The sequence shown here is derived from an EMBL/GenBank/DDBJ whole genome shotgun (WGS) entry which is preliminary data.</text>
</comment>
<proteinExistence type="predicted"/>
<organism evidence="2 3">
    <name type="scientific">Brachionus plicatilis</name>
    <name type="common">Marine rotifer</name>
    <name type="synonym">Brachionus muelleri</name>
    <dbReference type="NCBI Taxonomy" id="10195"/>
    <lineage>
        <taxon>Eukaryota</taxon>
        <taxon>Metazoa</taxon>
        <taxon>Spiralia</taxon>
        <taxon>Gnathifera</taxon>
        <taxon>Rotifera</taxon>
        <taxon>Eurotatoria</taxon>
        <taxon>Monogononta</taxon>
        <taxon>Pseudotrocha</taxon>
        <taxon>Ploima</taxon>
        <taxon>Brachionidae</taxon>
        <taxon>Brachionus</taxon>
    </lineage>
</organism>
<feature type="transmembrane region" description="Helical" evidence="1">
    <location>
        <begin position="50"/>
        <end position="72"/>
    </location>
</feature>